<comment type="caution">
    <text evidence="3">The sequence shown here is derived from an EMBL/GenBank/DDBJ whole genome shotgun (WGS) entry which is preliminary data.</text>
</comment>
<evidence type="ECO:0000256" key="1">
    <source>
        <dbReference type="ARBA" id="ARBA00006845"/>
    </source>
</evidence>
<dbReference type="SUPFAM" id="SSF52038">
    <property type="entry name" value="Barstar-related"/>
    <property type="match status" value="1"/>
</dbReference>
<keyword evidence="4" id="KW-1185">Reference proteome</keyword>
<evidence type="ECO:0000313" key="4">
    <source>
        <dbReference type="Proteomes" id="UP001597083"/>
    </source>
</evidence>
<comment type="similarity">
    <text evidence="1">Belongs to the barstar family.</text>
</comment>
<dbReference type="InterPro" id="IPR000468">
    <property type="entry name" value="Barstar"/>
</dbReference>
<sequence length="98" mass="10571">SDGFLRLCAETFALPAGLTAGWDGLEQGLKDLSWVESDGGYLVMYEAWAELAEADQRSFRTALDIFTRAVEAWQETSTPMSVLLSSIGVEVAGVPKLG</sequence>
<reference evidence="4" key="1">
    <citation type="journal article" date="2019" name="Int. J. Syst. Evol. Microbiol.">
        <title>The Global Catalogue of Microorganisms (GCM) 10K type strain sequencing project: providing services to taxonomists for standard genome sequencing and annotation.</title>
        <authorList>
            <consortium name="The Broad Institute Genomics Platform"/>
            <consortium name="The Broad Institute Genome Sequencing Center for Infectious Disease"/>
            <person name="Wu L."/>
            <person name="Ma J."/>
        </authorList>
    </citation>
    <scope>NUCLEOTIDE SEQUENCE [LARGE SCALE GENOMIC DNA]</scope>
    <source>
        <strain evidence="4">JCM 31696</strain>
    </source>
</reference>
<protein>
    <submittedName>
        <fullName evidence="3">Barstar family protein</fullName>
    </submittedName>
</protein>
<name>A0ABW3CMA6_9ACTN</name>
<gene>
    <name evidence="3" type="ORF">ACFQ07_25565</name>
</gene>
<dbReference type="Proteomes" id="UP001597083">
    <property type="component" value="Unassembled WGS sequence"/>
</dbReference>
<feature type="domain" description="Barstar (barnase inhibitor)" evidence="2">
    <location>
        <begin position="2"/>
        <end position="84"/>
    </location>
</feature>
<dbReference type="InterPro" id="IPR035905">
    <property type="entry name" value="Barstar-like_sf"/>
</dbReference>
<organism evidence="3 4">
    <name type="scientific">Actinomadura adrarensis</name>
    <dbReference type="NCBI Taxonomy" id="1819600"/>
    <lineage>
        <taxon>Bacteria</taxon>
        <taxon>Bacillati</taxon>
        <taxon>Actinomycetota</taxon>
        <taxon>Actinomycetes</taxon>
        <taxon>Streptosporangiales</taxon>
        <taxon>Thermomonosporaceae</taxon>
        <taxon>Actinomadura</taxon>
    </lineage>
</organism>
<evidence type="ECO:0000313" key="3">
    <source>
        <dbReference type="EMBL" id="MFD0855635.1"/>
    </source>
</evidence>
<dbReference type="EMBL" id="JBHTIR010003699">
    <property type="protein sequence ID" value="MFD0855635.1"/>
    <property type="molecule type" value="Genomic_DNA"/>
</dbReference>
<proteinExistence type="inferred from homology"/>
<feature type="non-terminal residue" evidence="3">
    <location>
        <position position="1"/>
    </location>
</feature>
<dbReference type="Pfam" id="PF01337">
    <property type="entry name" value="Barstar"/>
    <property type="match status" value="1"/>
</dbReference>
<evidence type="ECO:0000259" key="2">
    <source>
        <dbReference type="Pfam" id="PF01337"/>
    </source>
</evidence>
<accession>A0ABW3CMA6</accession>